<dbReference type="AlphaFoldDB" id="A0A4U5JA69"/>
<evidence type="ECO:0000256" key="1">
    <source>
        <dbReference type="SAM" id="Phobius"/>
    </source>
</evidence>
<feature type="transmembrane region" description="Helical" evidence="1">
    <location>
        <begin position="262"/>
        <end position="284"/>
    </location>
</feature>
<dbReference type="InterPro" id="IPR058486">
    <property type="entry name" value="DUF8173"/>
</dbReference>
<accession>A0A4U5JA69</accession>
<keyword evidence="4" id="KW-1185">Reference proteome</keyword>
<feature type="transmembrane region" description="Helical" evidence="1">
    <location>
        <begin position="192"/>
        <end position="211"/>
    </location>
</feature>
<evidence type="ECO:0000313" key="3">
    <source>
        <dbReference type="EMBL" id="TKR25415.1"/>
    </source>
</evidence>
<keyword evidence="1" id="KW-0472">Membrane</keyword>
<keyword evidence="1" id="KW-0812">Transmembrane</keyword>
<reference evidence="3 4" key="1">
    <citation type="submission" date="2019-04" db="EMBL/GenBank/DDBJ databases">
        <title>Natronomonas sp. F20-122 a newhaloarchaeon isolated from a saline saltern of Isla Bacuta, Huelva, Spain.</title>
        <authorList>
            <person name="Duran-Viseras A."/>
            <person name="Sanchez-Porro C."/>
            <person name="Ventosa A."/>
        </authorList>
    </citation>
    <scope>NUCLEOTIDE SEQUENCE [LARGE SCALE GENOMIC DNA]</scope>
    <source>
        <strain evidence="3 4">F20-122</strain>
    </source>
</reference>
<dbReference type="Pfam" id="PF26514">
    <property type="entry name" value="DUF8173"/>
    <property type="match status" value="1"/>
</dbReference>
<keyword evidence="1" id="KW-1133">Transmembrane helix</keyword>
<evidence type="ECO:0000259" key="2">
    <source>
        <dbReference type="Pfam" id="PF26514"/>
    </source>
</evidence>
<name>A0A4U5JA69_9EURY</name>
<feature type="domain" description="DUF8173" evidence="2">
    <location>
        <begin position="191"/>
        <end position="335"/>
    </location>
</feature>
<dbReference type="Proteomes" id="UP000308037">
    <property type="component" value="Unassembled WGS sequence"/>
</dbReference>
<dbReference type="EMBL" id="QKNX01000004">
    <property type="protein sequence ID" value="TKR25415.1"/>
    <property type="molecule type" value="Genomic_DNA"/>
</dbReference>
<proteinExistence type="predicted"/>
<protein>
    <submittedName>
        <fullName evidence="3">Cell shape determination protein CcmA</fullName>
    </submittedName>
</protein>
<gene>
    <name evidence="3" type="ORF">DM868_11405</name>
</gene>
<comment type="caution">
    <text evidence="3">The sequence shown here is derived from an EMBL/GenBank/DDBJ whole genome shotgun (WGS) entry which is preliminary data.</text>
</comment>
<sequence length="355" mass="35770">MYELFRRGAIALLTVLVLLSLYSAPAAAQRGIGGTIVVEEGETVSEVSAVGGAIVVHGTVTGDVSGAAGNVLITGTVDGDVSVATGNMRISGGVGGGVSAGAGSVSLEEGATVGGSFDVGAGEVRIDGSIGGDARIGAETIQLGERASIAGSLTYDGRLEGNRDAVAGDIVRDSSLGPTTADGFQSTISSVVSVYAFVANLLLGIVLLALFPRFSEGVADRVRTGPVKTGLAGFGLLILVPLLLVALLITIIGIPIALVGLLAFGFVAWIGIVYGRFALGMWLLSIASYERAAHNWIGLLLGLFLSAVLSAIPILGGLLNFALFVLGVGALALGLYHRRGAPGVPRSTTVRTDDG</sequence>
<evidence type="ECO:0000313" key="4">
    <source>
        <dbReference type="Proteomes" id="UP000308037"/>
    </source>
</evidence>
<feature type="transmembrane region" description="Helical" evidence="1">
    <location>
        <begin position="321"/>
        <end position="337"/>
    </location>
</feature>
<feature type="transmembrane region" description="Helical" evidence="1">
    <location>
        <begin position="231"/>
        <end position="256"/>
    </location>
</feature>
<organism evidence="3 4">
    <name type="scientific">Natronomonas salsuginis</name>
    <dbReference type="NCBI Taxonomy" id="2217661"/>
    <lineage>
        <taxon>Archaea</taxon>
        <taxon>Methanobacteriati</taxon>
        <taxon>Methanobacteriota</taxon>
        <taxon>Stenosarchaea group</taxon>
        <taxon>Halobacteria</taxon>
        <taxon>Halobacteriales</taxon>
        <taxon>Natronomonadaceae</taxon>
        <taxon>Natronomonas</taxon>
    </lineage>
</organism>
<feature type="transmembrane region" description="Helical" evidence="1">
    <location>
        <begin position="296"/>
        <end position="315"/>
    </location>
</feature>